<dbReference type="Pfam" id="PF00034">
    <property type="entry name" value="Cytochrom_C"/>
    <property type="match status" value="1"/>
</dbReference>
<sequence>MKWPRLGLASLALAASIAVSAQTGQSGMGIYQHGAGADGQPIVAETAGIELTGQHAACANCHRSPLDGGSEGGVIAPALAWDELSARGYGRNALAQTLNSGVAPGGRSLHALMPRYRLSPTDIDALQVYLQQDHALAGVGDDRITIATILPAAPALRGFGEASAAAVARAVDENTDRLFGRRLEHVTLDARLPIIELEGQLEDRPPALVIGSVGLDDRGPIAELLRHRGIANFAPVAALSGTADDAAVFPLLPGLRQQAIALVEQAQTQFGCVDFAFADDAVSLAVVQSLSALVETTTDCPAMLLLAQPDDMGQVLEGLKARRIGRLYVSAEQIGPHLSTLAQSCALSVAAPSRYDLATTVDRNAALAVEVLRDALARSGRRFSRQKLIANLHAAAPPTAAVIEHIDAPEGQMGPCLSPVRKRQGTDRQ</sequence>
<dbReference type="EMBL" id="WUBR01000002">
    <property type="protein sequence ID" value="MWV28676.1"/>
    <property type="molecule type" value="Genomic_DNA"/>
</dbReference>
<evidence type="ECO:0000256" key="4">
    <source>
        <dbReference type="PROSITE-ProRule" id="PRU00433"/>
    </source>
</evidence>
<dbReference type="Gene3D" id="1.10.760.10">
    <property type="entry name" value="Cytochrome c-like domain"/>
    <property type="match status" value="1"/>
</dbReference>
<reference evidence="7 8" key="2">
    <citation type="submission" date="2020-02" db="EMBL/GenBank/DDBJ databases">
        <title>Erythrobacter dongmakensis sp. nov., isolated from a tidal mudflat.</title>
        <authorList>
            <person name="Kim I.S."/>
        </authorList>
    </citation>
    <scope>NUCLEOTIDE SEQUENCE [LARGE SCALE GENOMIC DNA]</scope>
    <source>
        <strain evidence="7 8">GH3-10</strain>
    </source>
</reference>
<dbReference type="GO" id="GO:0009055">
    <property type="term" value="F:electron transfer activity"/>
    <property type="evidence" value="ECO:0007669"/>
    <property type="project" value="InterPro"/>
</dbReference>
<keyword evidence="3 4" id="KW-0408">Iron</keyword>
<dbReference type="InterPro" id="IPR036909">
    <property type="entry name" value="Cyt_c-like_dom_sf"/>
</dbReference>
<dbReference type="SUPFAM" id="SSF46626">
    <property type="entry name" value="Cytochrome c"/>
    <property type="match status" value="1"/>
</dbReference>
<evidence type="ECO:0000256" key="3">
    <source>
        <dbReference type="ARBA" id="ARBA00023004"/>
    </source>
</evidence>
<proteinExistence type="predicted"/>
<keyword evidence="8" id="KW-1185">Reference proteome</keyword>
<evidence type="ECO:0000259" key="6">
    <source>
        <dbReference type="PROSITE" id="PS51007"/>
    </source>
</evidence>
<reference evidence="7 8" key="1">
    <citation type="submission" date="2019-12" db="EMBL/GenBank/DDBJ databases">
        <authorList>
            <person name="Lee S.D."/>
        </authorList>
    </citation>
    <scope>NUCLEOTIDE SEQUENCE [LARGE SCALE GENOMIC DNA]</scope>
    <source>
        <strain evidence="7 8">GH3-10</strain>
    </source>
</reference>
<keyword evidence="2 4" id="KW-0479">Metal-binding</keyword>
<evidence type="ECO:0000256" key="5">
    <source>
        <dbReference type="SAM" id="SignalP"/>
    </source>
</evidence>
<dbReference type="SUPFAM" id="SSF53822">
    <property type="entry name" value="Periplasmic binding protein-like I"/>
    <property type="match status" value="1"/>
</dbReference>
<dbReference type="AlphaFoldDB" id="A0A844XF92"/>
<dbReference type="GO" id="GO:0020037">
    <property type="term" value="F:heme binding"/>
    <property type="evidence" value="ECO:0007669"/>
    <property type="project" value="InterPro"/>
</dbReference>
<keyword evidence="1 4" id="KW-0349">Heme</keyword>
<dbReference type="InterPro" id="IPR009056">
    <property type="entry name" value="Cyt_c-like_dom"/>
</dbReference>
<evidence type="ECO:0000313" key="7">
    <source>
        <dbReference type="EMBL" id="MWV28676.1"/>
    </source>
</evidence>
<dbReference type="Proteomes" id="UP000461409">
    <property type="component" value="Unassembled WGS sequence"/>
</dbReference>
<feature type="signal peptide" evidence="5">
    <location>
        <begin position="1"/>
        <end position="21"/>
    </location>
</feature>
<evidence type="ECO:0000256" key="2">
    <source>
        <dbReference type="ARBA" id="ARBA00022723"/>
    </source>
</evidence>
<feature type="chain" id="PRO_5032862632" description="Cytochrome c domain-containing protein" evidence="5">
    <location>
        <begin position="22"/>
        <end position="429"/>
    </location>
</feature>
<dbReference type="RefSeq" id="WP_160486248.1">
    <property type="nucleotide sequence ID" value="NZ_WUBR01000002.1"/>
</dbReference>
<dbReference type="GO" id="GO:0046872">
    <property type="term" value="F:metal ion binding"/>
    <property type="evidence" value="ECO:0007669"/>
    <property type="project" value="UniProtKB-KW"/>
</dbReference>
<accession>A0A844XF92</accession>
<evidence type="ECO:0000256" key="1">
    <source>
        <dbReference type="ARBA" id="ARBA00022617"/>
    </source>
</evidence>
<protein>
    <recommendedName>
        <fullName evidence="6">Cytochrome c domain-containing protein</fullName>
    </recommendedName>
</protein>
<gene>
    <name evidence="7" type="ORF">GRF63_12240</name>
</gene>
<dbReference type="PROSITE" id="PS51007">
    <property type="entry name" value="CYTC"/>
    <property type="match status" value="1"/>
</dbReference>
<dbReference type="InterPro" id="IPR028082">
    <property type="entry name" value="Peripla_BP_I"/>
</dbReference>
<evidence type="ECO:0000313" key="8">
    <source>
        <dbReference type="Proteomes" id="UP000461409"/>
    </source>
</evidence>
<organism evidence="7 8">
    <name type="scientific">Aurantiacibacter rhizosphaerae</name>
    <dbReference type="NCBI Taxonomy" id="2691582"/>
    <lineage>
        <taxon>Bacteria</taxon>
        <taxon>Pseudomonadati</taxon>
        <taxon>Pseudomonadota</taxon>
        <taxon>Alphaproteobacteria</taxon>
        <taxon>Sphingomonadales</taxon>
        <taxon>Erythrobacteraceae</taxon>
        <taxon>Aurantiacibacter</taxon>
    </lineage>
</organism>
<dbReference type="Gene3D" id="3.40.50.2300">
    <property type="match status" value="1"/>
</dbReference>
<keyword evidence="5" id="KW-0732">Signal</keyword>
<name>A0A844XF92_9SPHN</name>
<comment type="caution">
    <text evidence="7">The sequence shown here is derived from an EMBL/GenBank/DDBJ whole genome shotgun (WGS) entry which is preliminary data.</text>
</comment>
<feature type="domain" description="Cytochrome c" evidence="6">
    <location>
        <begin position="34"/>
        <end position="134"/>
    </location>
</feature>